<sequence>MNFHVGTSGYSYPAWKGSFYPEKLPAKQFLRYYGEQFRAVESNSTFRGMPKPSVLETWAATVPTDFRFALKAPQRITHFQRLNNSAESVAELFDVAATLKDRLGPVLFQLPPNFKKDADRLRGFLALLPAGKRVAFEFRHQSWFDDEVLGLLRGHGAALCLAEAEDELDIPFVATADWGYLRLRLPDYTDAELKAWVTRLRQQKWQDVFVFFKHEDEGKGPQLAKRFLTFATASGPA</sequence>
<organism evidence="1 2">
    <name type="scientific">Limnoglobus roseus</name>
    <dbReference type="NCBI Taxonomy" id="2598579"/>
    <lineage>
        <taxon>Bacteria</taxon>
        <taxon>Pseudomonadati</taxon>
        <taxon>Planctomycetota</taxon>
        <taxon>Planctomycetia</taxon>
        <taxon>Gemmatales</taxon>
        <taxon>Gemmataceae</taxon>
        <taxon>Limnoglobus</taxon>
    </lineage>
</organism>
<name>A0A5C1ABC7_9BACT</name>
<evidence type="ECO:0000313" key="1">
    <source>
        <dbReference type="EMBL" id="QEL16020.1"/>
    </source>
</evidence>
<dbReference type="Proteomes" id="UP000324974">
    <property type="component" value="Chromosome"/>
</dbReference>
<proteinExistence type="predicted"/>
<dbReference type="SUPFAM" id="SSF117396">
    <property type="entry name" value="TM1631-like"/>
    <property type="match status" value="1"/>
</dbReference>
<keyword evidence="2" id="KW-1185">Reference proteome</keyword>
<dbReference type="Gene3D" id="3.20.20.410">
    <property type="entry name" value="Protein of unknown function UPF0759"/>
    <property type="match status" value="1"/>
</dbReference>
<dbReference type="PANTHER" id="PTHR30348:SF4">
    <property type="entry name" value="DUF72 DOMAIN-CONTAINING PROTEIN"/>
    <property type="match status" value="1"/>
</dbReference>
<gene>
    <name evidence="1" type="ORF">PX52LOC_02958</name>
</gene>
<dbReference type="OrthoDB" id="9780310at2"/>
<dbReference type="Pfam" id="PF01904">
    <property type="entry name" value="DUF72"/>
    <property type="match status" value="1"/>
</dbReference>
<dbReference type="EMBL" id="CP042425">
    <property type="protein sequence ID" value="QEL16020.1"/>
    <property type="molecule type" value="Genomic_DNA"/>
</dbReference>
<protein>
    <recommendedName>
        <fullName evidence="3">DUF72 domain-containing protein</fullName>
    </recommendedName>
</protein>
<dbReference type="KEGG" id="lrs:PX52LOC_02958"/>
<evidence type="ECO:0008006" key="3">
    <source>
        <dbReference type="Google" id="ProtNLM"/>
    </source>
</evidence>
<accession>A0A5C1ABC7</accession>
<dbReference type="PANTHER" id="PTHR30348">
    <property type="entry name" value="UNCHARACTERIZED PROTEIN YECE"/>
    <property type="match status" value="1"/>
</dbReference>
<dbReference type="AlphaFoldDB" id="A0A5C1ABC7"/>
<dbReference type="InterPro" id="IPR002763">
    <property type="entry name" value="DUF72"/>
</dbReference>
<evidence type="ECO:0000313" key="2">
    <source>
        <dbReference type="Proteomes" id="UP000324974"/>
    </source>
</evidence>
<dbReference type="InterPro" id="IPR036520">
    <property type="entry name" value="UPF0759_sf"/>
</dbReference>
<dbReference type="RefSeq" id="WP_149110787.1">
    <property type="nucleotide sequence ID" value="NZ_CP042425.1"/>
</dbReference>
<reference evidence="2" key="1">
    <citation type="submission" date="2019-08" db="EMBL/GenBank/DDBJ databases">
        <title>Limnoglobus roseus gen. nov., sp. nov., a novel freshwater planctomycete with a giant genome from the family Gemmataceae.</title>
        <authorList>
            <person name="Kulichevskaya I.S."/>
            <person name="Naumoff D.G."/>
            <person name="Miroshnikov K."/>
            <person name="Ivanova A."/>
            <person name="Philippov D.A."/>
            <person name="Hakobyan A."/>
            <person name="Rijpstra I.C."/>
            <person name="Sinninghe Damste J.S."/>
            <person name="Liesack W."/>
            <person name="Dedysh S.N."/>
        </authorList>
    </citation>
    <scope>NUCLEOTIDE SEQUENCE [LARGE SCALE GENOMIC DNA]</scope>
    <source>
        <strain evidence="2">PX52</strain>
    </source>
</reference>